<dbReference type="SUPFAM" id="SSF143120">
    <property type="entry name" value="YefM-like"/>
    <property type="match status" value="1"/>
</dbReference>
<reference evidence="3 4" key="1">
    <citation type="submission" date="2011-07" db="EMBL/GenBank/DDBJ databases">
        <title>The Genome Sequence of Prevotella oulorum F0390.</title>
        <authorList>
            <consortium name="The Broad Institute Genome Sequencing Platform"/>
            <consortium name="The Broad Institute Genome Sequencing Center for Infectious Disease"/>
            <person name="Earl A."/>
            <person name="Ward D."/>
            <person name="Feldgarden M."/>
            <person name="Gevers D."/>
            <person name="Izard J."/>
            <person name="Ganesan A."/>
            <person name="Baranova O.V."/>
            <person name="Blanton J.M."/>
            <person name="Tanner A.C."/>
            <person name="Dewhirst F.E."/>
            <person name="Young S.K."/>
            <person name="Zeng Q."/>
            <person name="Gargeya S."/>
            <person name="Fitzgerald M."/>
            <person name="Haas B."/>
            <person name="Abouelleil A."/>
            <person name="Alvarado L."/>
            <person name="Arachchi H.M."/>
            <person name="Berlin A."/>
            <person name="Brown A."/>
            <person name="Chapman S.B."/>
            <person name="Chen Z."/>
            <person name="Dunbar C."/>
            <person name="Freedman E."/>
            <person name="Gearin G."/>
            <person name="Gellesch M."/>
            <person name="Goldberg J."/>
            <person name="Griggs A."/>
            <person name="Gujja S."/>
            <person name="Heiman D."/>
            <person name="Howarth C."/>
            <person name="Larson L."/>
            <person name="Lui A."/>
            <person name="MacDonald P.J.P."/>
            <person name="Mehta T."/>
            <person name="Montmayeur A."/>
            <person name="Murphy C."/>
            <person name="Neiman D."/>
            <person name="Pearson M."/>
            <person name="Priest M."/>
            <person name="Roberts A."/>
            <person name="Saif S."/>
            <person name="Shea T."/>
            <person name="Shenoy N."/>
            <person name="Sisk P."/>
            <person name="Stolte C."/>
            <person name="Sykes S."/>
            <person name="Wortman J."/>
            <person name="Nusbaum C."/>
            <person name="Birren B."/>
        </authorList>
    </citation>
    <scope>NUCLEOTIDE SEQUENCE [LARGE SCALE GENOMIC DNA]</scope>
    <source>
        <strain evidence="3 4">F0390</strain>
    </source>
</reference>
<evidence type="ECO:0000256" key="2">
    <source>
        <dbReference type="RuleBase" id="RU362080"/>
    </source>
</evidence>
<dbReference type="PATRIC" id="fig|702438.4.peg.1409"/>
<dbReference type="InterPro" id="IPR036165">
    <property type="entry name" value="YefM-like_sf"/>
</dbReference>
<gene>
    <name evidence="3" type="ORF">HMPREF9431_01365</name>
</gene>
<comment type="function">
    <text evidence="2">Antitoxin component of a type II toxin-antitoxin (TA) system.</text>
</comment>
<dbReference type="HOGENOM" id="CLU_155837_5_1_10"/>
<keyword evidence="4" id="KW-1185">Reference proteome</keyword>
<dbReference type="Proteomes" id="UP000005141">
    <property type="component" value="Unassembled WGS sequence"/>
</dbReference>
<comment type="similarity">
    <text evidence="1 2">Belongs to the phD/YefM antitoxin family.</text>
</comment>
<evidence type="ECO:0000313" key="3">
    <source>
        <dbReference type="EMBL" id="EGV31197.1"/>
    </source>
</evidence>
<protein>
    <recommendedName>
        <fullName evidence="2">Antitoxin</fullName>
    </recommendedName>
</protein>
<proteinExistence type="inferred from homology"/>
<dbReference type="InterPro" id="IPR006442">
    <property type="entry name" value="Antitoxin_Phd/YefM"/>
</dbReference>
<dbReference type="GeneID" id="95425998"/>
<dbReference type="AlphaFoldDB" id="G1WC14"/>
<dbReference type="RefSeq" id="WP_004380405.1">
    <property type="nucleotide sequence ID" value="NZ_JH114216.1"/>
</dbReference>
<evidence type="ECO:0000313" key="4">
    <source>
        <dbReference type="Proteomes" id="UP000005141"/>
    </source>
</evidence>
<comment type="caution">
    <text evidence="3">The sequence shown here is derived from an EMBL/GenBank/DDBJ whole genome shotgun (WGS) entry which is preliminary data.</text>
</comment>
<accession>G1WC14</accession>
<dbReference type="OrthoDB" id="3035307at2"/>
<name>G1WC14_9BACT</name>
<organism evidence="3 4">
    <name type="scientific">Segatella oulorum F0390</name>
    <dbReference type="NCBI Taxonomy" id="702438"/>
    <lineage>
        <taxon>Bacteria</taxon>
        <taxon>Pseudomonadati</taxon>
        <taxon>Bacteroidota</taxon>
        <taxon>Bacteroidia</taxon>
        <taxon>Bacteroidales</taxon>
        <taxon>Prevotellaceae</taxon>
        <taxon>Segatella</taxon>
    </lineage>
</organism>
<dbReference type="EMBL" id="ADGI01000046">
    <property type="protein sequence ID" value="EGV31197.1"/>
    <property type="molecule type" value="Genomic_DNA"/>
</dbReference>
<dbReference type="Pfam" id="PF02604">
    <property type="entry name" value="PhdYeFM_antitox"/>
    <property type="match status" value="1"/>
</dbReference>
<evidence type="ECO:0000256" key="1">
    <source>
        <dbReference type="ARBA" id="ARBA00009981"/>
    </source>
</evidence>
<sequence length="90" mass="10057">METISLQEFSANPKSYLDKVAKGLELLIMRKGEAFKLTKVSDGAALPDEEDFYAQIDKALADVEAGRTYKMDADETLTDFLKRVEGTQHV</sequence>